<proteinExistence type="predicted"/>
<keyword evidence="3" id="KW-1185">Reference proteome</keyword>
<dbReference type="AlphaFoldDB" id="A0A8J5MCL4"/>
<comment type="caution">
    <text evidence="2">The sequence shown here is derived from an EMBL/GenBank/DDBJ whole genome shotgun (WGS) entry which is preliminary data.</text>
</comment>
<sequence length="257" mass="28491">MQLRGVLIMAVAGAISHTSAASNVSLNHPLNGWYPCNVYTFSDAVCYPGVCEDVEYAEPTVDIFVKRLPATAADTKTALNIWLLQGGPGYSSTTIRCLTVLQLRSRRLALGMKFGDLASFSTTSAATGVSTFISNFSNRASSIIYGVSYGTVMVERLMHLTRQTLMDTFWASGSKFSYFLHVGWWCWRSRRALRGAVYPSQHVQHTFPVNESVRDTSGAIDNDPNSSCATLLSNSIRLILYHQWCYVRLSLNCCRVE</sequence>
<name>A0A8J5MCL4_9STRA</name>
<accession>A0A8J5MCL4</accession>
<organism evidence="2 3">
    <name type="scientific">Phytophthora aleatoria</name>
    <dbReference type="NCBI Taxonomy" id="2496075"/>
    <lineage>
        <taxon>Eukaryota</taxon>
        <taxon>Sar</taxon>
        <taxon>Stramenopiles</taxon>
        <taxon>Oomycota</taxon>
        <taxon>Peronosporomycetes</taxon>
        <taxon>Peronosporales</taxon>
        <taxon>Peronosporaceae</taxon>
        <taxon>Phytophthora</taxon>
    </lineage>
</organism>
<protein>
    <submittedName>
        <fullName evidence="2">Uncharacterized protein</fullName>
    </submittedName>
</protein>
<feature type="signal peptide" evidence="1">
    <location>
        <begin position="1"/>
        <end position="21"/>
    </location>
</feature>
<reference evidence="2" key="1">
    <citation type="submission" date="2021-01" db="EMBL/GenBank/DDBJ databases">
        <title>Phytophthora aleatoria, a newly-described species from Pinus radiata is distinct from Phytophthora cactorum isolates based on comparative genomics.</title>
        <authorList>
            <person name="Mcdougal R."/>
            <person name="Panda P."/>
            <person name="Williams N."/>
            <person name="Studholme D.J."/>
        </authorList>
    </citation>
    <scope>NUCLEOTIDE SEQUENCE</scope>
    <source>
        <strain evidence="2">NZFS 4037</strain>
    </source>
</reference>
<dbReference type="Proteomes" id="UP000709295">
    <property type="component" value="Unassembled WGS sequence"/>
</dbReference>
<evidence type="ECO:0000313" key="2">
    <source>
        <dbReference type="EMBL" id="KAG6946148.1"/>
    </source>
</evidence>
<keyword evidence="1" id="KW-0732">Signal</keyword>
<feature type="chain" id="PRO_5035322321" evidence="1">
    <location>
        <begin position="22"/>
        <end position="257"/>
    </location>
</feature>
<gene>
    <name evidence="2" type="ORF">JG688_00016188</name>
</gene>
<evidence type="ECO:0000256" key="1">
    <source>
        <dbReference type="SAM" id="SignalP"/>
    </source>
</evidence>
<dbReference type="EMBL" id="JAENGY010001937">
    <property type="protein sequence ID" value="KAG6946148.1"/>
    <property type="molecule type" value="Genomic_DNA"/>
</dbReference>
<evidence type="ECO:0000313" key="3">
    <source>
        <dbReference type="Proteomes" id="UP000709295"/>
    </source>
</evidence>